<keyword evidence="4" id="KW-1185">Reference proteome</keyword>
<dbReference type="EMBL" id="MNCJ02000332">
    <property type="protein sequence ID" value="KAF5757137.1"/>
    <property type="molecule type" value="Genomic_DNA"/>
</dbReference>
<dbReference type="SUPFAM" id="SSF52047">
    <property type="entry name" value="RNI-like"/>
    <property type="match status" value="1"/>
</dbReference>
<accession>A0A251RTE1</accession>
<dbReference type="Pfam" id="PF08387">
    <property type="entry name" value="FBD"/>
    <property type="match status" value="1"/>
</dbReference>
<organism evidence="3 4">
    <name type="scientific">Helianthus annuus</name>
    <name type="common">Common sunflower</name>
    <dbReference type="NCBI Taxonomy" id="4232"/>
    <lineage>
        <taxon>Eukaryota</taxon>
        <taxon>Viridiplantae</taxon>
        <taxon>Streptophyta</taxon>
        <taxon>Embryophyta</taxon>
        <taxon>Tracheophyta</taxon>
        <taxon>Spermatophyta</taxon>
        <taxon>Magnoliopsida</taxon>
        <taxon>eudicotyledons</taxon>
        <taxon>Gunneridae</taxon>
        <taxon>Pentapetalae</taxon>
        <taxon>asterids</taxon>
        <taxon>campanulids</taxon>
        <taxon>Asterales</taxon>
        <taxon>Asteraceae</taxon>
        <taxon>Asteroideae</taxon>
        <taxon>Heliantheae alliance</taxon>
        <taxon>Heliantheae</taxon>
        <taxon>Helianthus</taxon>
    </lineage>
</organism>
<evidence type="ECO:0000259" key="1">
    <source>
        <dbReference type="SMART" id="SM00579"/>
    </source>
</evidence>
<dbReference type="Gramene" id="mRNA:HanXRQr2_Chr17g0823091">
    <property type="protein sequence ID" value="mRNA:HanXRQr2_Chr17g0823091"/>
    <property type="gene ID" value="HanXRQr2_Chr17g0823091"/>
</dbReference>
<dbReference type="InterPro" id="IPR006566">
    <property type="entry name" value="FBD"/>
</dbReference>
<reference evidence="2 4" key="1">
    <citation type="journal article" date="2017" name="Nature">
        <title>The sunflower genome provides insights into oil metabolism, flowering and Asterid evolution.</title>
        <authorList>
            <person name="Badouin H."/>
            <person name="Gouzy J."/>
            <person name="Grassa C.J."/>
            <person name="Murat F."/>
            <person name="Staton S.E."/>
            <person name="Cottret L."/>
            <person name="Lelandais-Briere C."/>
            <person name="Owens G.L."/>
            <person name="Carrere S."/>
            <person name="Mayjonade B."/>
            <person name="Legrand L."/>
            <person name="Gill N."/>
            <person name="Kane N.C."/>
            <person name="Bowers J.E."/>
            <person name="Hubner S."/>
            <person name="Bellec A."/>
            <person name="Berard A."/>
            <person name="Berges H."/>
            <person name="Blanchet N."/>
            <person name="Boniface M.C."/>
            <person name="Brunel D."/>
            <person name="Catrice O."/>
            <person name="Chaidir N."/>
            <person name="Claudel C."/>
            <person name="Donnadieu C."/>
            <person name="Faraut T."/>
            <person name="Fievet G."/>
            <person name="Helmstetter N."/>
            <person name="King M."/>
            <person name="Knapp S.J."/>
            <person name="Lai Z."/>
            <person name="Le Paslier M.C."/>
            <person name="Lippi Y."/>
            <person name="Lorenzon L."/>
            <person name="Mandel J.R."/>
            <person name="Marage G."/>
            <person name="Marchand G."/>
            <person name="Marquand E."/>
            <person name="Bret-Mestries E."/>
            <person name="Morien E."/>
            <person name="Nambeesan S."/>
            <person name="Nguyen T."/>
            <person name="Pegot-Espagnet P."/>
            <person name="Pouilly N."/>
            <person name="Raftis F."/>
            <person name="Sallet E."/>
            <person name="Schiex T."/>
            <person name="Thomas J."/>
            <person name="Vandecasteele C."/>
            <person name="Vares D."/>
            <person name="Vear F."/>
            <person name="Vautrin S."/>
            <person name="Crespi M."/>
            <person name="Mangin B."/>
            <person name="Burke J.M."/>
            <person name="Salse J."/>
            <person name="Munos S."/>
            <person name="Vincourt P."/>
            <person name="Rieseberg L.H."/>
            <person name="Langlade N.B."/>
        </authorList>
    </citation>
    <scope>NUCLEOTIDE SEQUENCE [LARGE SCALE GENOMIC DNA]</scope>
    <source>
        <strain evidence="4">cv. SF193</strain>
        <tissue evidence="2">Leaves</tissue>
    </source>
</reference>
<proteinExistence type="predicted"/>
<evidence type="ECO:0000313" key="4">
    <source>
        <dbReference type="Proteomes" id="UP000215914"/>
    </source>
</evidence>
<dbReference type="SMART" id="SM00579">
    <property type="entry name" value="FBD"/>
    <property type="match status" value="1"/>
</dbReference>
<gene>
    <name evidence="3" type="ORF">HannXRQ_Chr17g0564611</name>
    <name evidence="2" type="ORF">HanXRQr2_Chr17g0823091</name>
</gene>
<reference evidence="2" key="3">
    <citation type="submission" date="2020-06" db="EMBL/GenBank/DDBJ databases">
        <title>Helianthus annuus Genome sequencing and assembly Release 2.</title>
        <authorList>
            <person name="Gouzy J."/>
            <person name="Langlade N."/>
            <person name="Munos S."/>
        </authorList>
    </citation>
    <scope>NUCLEOTIDE SEQUENCE</scope>
    <source>
        <tissue evidence="2">Leaves</tissue>
    </source>
</reference>
<dbReference type="EMBL" id="CM007906">
    <property type="protein sequence ID" value="OTF87685.1"/>
    <property type="molecule type" value="Genomic_DNA"/>
</dbReference>
<protein>
    <submittedName>
        <fullName evidence="2 3">FBD domain-containing protein</fullName>
    </submittedName>
</protein>
<reference evidence="3" key="2">
    <citation type="submission" date="2017-02" db="EMBL/GenBank/DDBJ databases">
        <title>Sunflower complete genome.</title>
        <authorList>
            <person name="Langlade N."/>
            <person name="Munos S."/>
        </authorList>
    </citation>
    <scope>NUCLEOTIDE SEQUENCE [LARGE SCALE GENOMIC DNA]</scope>
    <source>
        <tissue evidence="3">Leaves</tissue>
    </source>
</reference>
<evidence type="ECO:0000313" key="2">
    <source>
        <dbReference type="EMBL" id="KAF5757137.1"/>
    </source>
</evidence>
<dbReference type="PANTHER" id="PTHR31900">
    <property type="entry name" value="F-BOX/RNI SUPERFAMILY PROTEIN-RELATED"/>
    <property type="match status" value="1"/>
</dbReference>
<evidence type="ECO:0000313" key="3">
    <source>
        <dbReference type="EMBL" id="OTF87685.1"/>
    </source>
</evidence>
<name>A0A251RTE1_HELAN</name>
<dbReference type="AlphaFoldDB" id="A0A251RTE1"/>
<dbReference type="PANTHER" id="PTHR31900:SF31">
    <property type="entry name" value="F-BOX_LRR-REPEAT PROTEIN 13-LIKE"/>
    <property type="match status" value="1"/>
</dbReference>
<dbReference type="STRING" id="4232.A0A251RTE1"/>
<dbReference type="InParanoid" id="A0A251RTE1"/>
<sequence>MKHLELKGFCQSGLISKFLESSPELKHLCIEKVYELLLQEPGYTSWIEPKLVPPCMLTNLTTIKFSNCKGHKCDIQFLEYVLGNAEVLKKVTIIWESMSSELQLPLCTQLLKVSRASQDCEICFHARPLTLIS</sequence>
<feature type="domain" description="FBD" evidence="1">
    <location>
        <begin position="54"/>
        <end position="125"/>
    </location>
</feature>
<dbReference type="Proteomes" id="UP000215914">
    <property type="component" value="Chromosome 17"/>
</dbReference>
<dbReference type="InterPro" id="IPR050232">
    <property type="entry name" value="FBL13/AtMIF1-like"/>
</dbReference>